<feature type="region of interest" description="Disordered" evidence="1">
    <location>
        <begin position="137"/>
        <end position="192"/>
    </location>
</feature>
<comment type="caution">
    <text evidence="2">The sequence shown here is derived from an EMBL/GenBank/DDBJ whole genome shotgun (WGS) entry which is preliminary data.</text>
</comment>
<organism evidence="2 3">
    <name type="scientific">Claviceps pusilla</name>
    <dbReference type="NCBI Taxonomy" id="123648"/>
    <lineage>
        <taxon>Eukaryota</taxon>
        <taxon>Fungi</taxon>
        <taxon>Dikarya</taxon>
        <taxon>Ascomycota</taxon>
        <taxon>Pezizomycotina</taxon>
        <taxon>Sordariomycetes</taxon>
        <taxon>Hypocreomycetidae</taxon>
        <taxon>Hypocreales</taxon>
        <taxon>Clavicipitaceae</taxon>
        <taxon>Claviceps</taxon>
    </lineage>
</organism>
<feature type="region of interest" description="Disordered" evidence="1">
    <location>
        <begin position="15"/>
        <end position="38"/>
    </location>
</feature>
<reference evidence="2" key="1">
    <citation type="journal article" date="2020" name="bioRxiv">
        <title>Whole genome comparisons of ergot fungi reveals the divergence and evolution of species within the genus Claviceps are the result of varying mechanisms driving genome evolution and host range expansion.</title>
        <authorList>
            <person name="Wyka S.A."/>
            <person name="Mondo S.J."/>
            <person name="Liu M."/>
            <person name="Dettman J."/>
            <person name="Nalam V."/>
            <person name="Broders K.D."/>
        </authorList>
    </citation>
    <scope>NUCLEOTIDE SEQUENCE</scope>
    <source>
        <strain evidence="2">CCC 602</strain>
    </source>
</reference>
<protein>
    <submittedName>
        <fullName evidence="2">Uncharacterized protein</fullName>
    </submittedName>
</protein>
<dbReference type="Proteomes" id="UP000748025">
    <property type="component" value="Unassembled WGS sequence"/>
</dbReference>
<dbReference type="OrthoDB" id="5238042at2759"/>
<evidence type="ECO:0000256" key="1">
    <source>
        <dbReference type="SAM" id="MobiDB-lite"/>
    </source>
</evidence>
<dbReference type="AlphaFoldDB" id="A0A9P7NAD1"/>
<feature type="region of interest" description="Disordered" evidence="1">
    <location>
        <begin position="62"/>
        <end position="97"/>
    </location>
</feature>
<name>A0A9P7NAD1_9HYPO</name>
<evidence type="ECO:0000313" key="2">
    <source>
        <dbReference type="EMBL" id="KAG6001433.1"/>
    </source>
</evidence>
<dbReference type="EMBL" id="SRPW01001425">
    <property type="protein sequence ID" value="KAG6001433.1"/>
    <property type="molecule type" value="Genomic_DNA"/>
</dbReference>
<sequence>MATFLGSVKKNEIANTSLSSIKTQSQHEPSSPCRQTTPRITCRSVKSIVAWLESSSVSQQSWSPSTAVSDIPHDPSTSSTPTYHRQMRPKERVSAASDVEDYSLTYLQYREYFTSAPLGRSLDQTRENDLPSARGWLAREAVPVSKQHGGDDERGRGAGGGIDDSDEEHVGKHKTTAFPGFIQREPDEVKAF</sequence>
<accession>A0A9P7NAD1</accession>
<evidence type="ECO:0000313" key="3">
    <source>
        <dbReference type="Proteomes" id="UP000748025"/>
    </source>
</evidence>
<proteinExistence type="predicted"/>
<keyword evidence="3" id="KW-1185">Reference proteome</keyword>
<gene>
    <name evidence="2" type="ORF">E4U43_001318</name>
</gene>